<keyword evidence="8 12" id="KW-1133">Transmembrane helix</keyword>
<reference evidence="14 15" key="1">
    <citation type="submission" date="2014-09" db="EMBL/GenBank/DDBJ databases">
        <title>Genome sequence of Sinomonas sp. MUSC 117.</title>
        <authorList>
            <person name="Lee L.-H."/>
        </authorList>
    </citation>
    <scope>NUCLEOTIDE SEQUENCE [LARGE SCALE GENOMIC DNA]</scope>
    <source>
        <strain evidence="14 15">MUSC 117</strain>
    </source>
</reference>
<evidence type="ECO:0000256" key="11">
    <source>
        <dbReference type="ARBA" id="ARBA00038388"/>
    </source>
</evidence>
<dbReference type="PROSITE" id="PS50893">
    <property type="entry name" value="ABC_TRANSPORTER_2"/>
    <property type="match status" value="1"/>
</dbReference>
<sequence>MAQAAFRTDSISRPAISLRGVAKSFDEGTVALRGCDLDIEDGDFVAIVGASGSGKSTLLNIIGTLDRADEGEYFLHGCPVGSLRERDLCRLRKETFAFVFQESHVLREETTARNAALGLRVQGIRRRDRARAVARGLARVGLGHRWSTRGRHLSGGERQRLAFARAASTSAPILLADEPTGNLDSRNGEELIRQLRQLNAEGTTVVVVTHDERVAAAARRRIRIVDGEVSEDEAPPALMSAAVAPASQENPRSTRWDPLDDISDALSSATSRIARSAMVVLAFALGVAGLTASVGLSESAAAQVSQRISAAALDEVTVTAAGEPTLEHEFFATMDQIRERLGRLDGVRGTGVNATLSSQEYSVTVLPPQSVPSQSRFRGELMAADGDWLGLQGAEASGRGSFAAFDAATRQGRPAAVIGEGAARALGLESNAIGQQVWIDGRRIDVIGGLRGASRAPGLRDAVVVNFASLAGRAGLSPVLLVRTEDGYPAALRSAIPLALNPAQPGAYTVSLTADLRSLRRGVSADLADLVRVVSWALLLFSGLGAASAMYLAVQSRSAEIALRRALGASRLSIARIFLLEGAVLGLGGGLLGSALGVGAVVVYCLLQGWTAVLNSELVALGTGLGAVVGVVAAVYPAWAAATGSIAERIRG</sequence>
<dbReference type="InterPro" id="IPR027417">
    <property type="entry name" value="P-loop_NTPase"/>
</dbReference>
<dbReference type="InterPro" id="IPR003439">
    <property type="entry name" value="ABC_transporter-like_ATP-bd"/>
</dbReference>
<evidence type="ECO:0000256" key="8">
    <source>
        <dbReference type="ARBA" id="ARBA00022989"/>
    </source>
</evidence>
<feature type="domain" description="ABC transporter" evidence="13">
    <location>
        <begin position="16"/>
        <end position="251"/>
    </location>
</feature>
<dbReference type="CDD" id="cd03255">
    <property type="entry name" value="ABC_MJ0796_LolCDE_FtsE"/>
    <property type="match status" value="1"/>
</dbReference>
<dbReference type="InterPro" id="IPR003838">
    <property type="entry name" value="ABC3_permease_C"/>
</dbReference>
<evidence type="ECO:0000256" key="3">
    <source>
        <dbReference type="ARBA" id="ARBA00022475"/>
    </source>
</evidence>
<name>A0A0B2AKA0_9MICC</name>
<keyword evidence="5 12" id="KW-0812">Transmembrane</keyword>
<proteinExistence type="inferred from homology"/>
<evidence type="ECO:0000256" key="5">
    <source>
        <dbReference type="ARBA" id="ARBA00022692"/>
    </source>
</evidence>
<evidence type="ECO:0000256" key="6">
    <source>
        <dbReference type="ARBA" id="ARBA00022741"/>
    </source>
</evidence>
<dbReference type="GO" id="GO:0016887">
    <property type="term" value="F:ATP hydrolysis activity"/>
    <property type="evidence" value="ECO:0007669"/>
    <property type="project" value="InterPro"/>
</dbReference>
<evidence type="ECO:0000256" key="9">
    <source>
        <dbReference type="ARBA" id="ARBA00023136"/>
    </source>
</evidence>
<evidence type="ECO:0000256" key="1">
    <source>
        <dbReference type="ARBA" id="ARBA00004429"/>
    </source>
</evidence>
<evidence type="ECO:0000256" key="12">
    <source>
        <dbReference type="SAM" id="Phobius"/>
    </source>
</evidence>
<comment type="similarity">
    <text evidence="10">Belongs to the ABC-4 integral membrane protein family.</text>
</comment>
<dbReference type="STRING" id="1338436.LK10_13145"/>
<dbReference type="SUPFAM" id="SSF52540">
    <property type="entry name" value="P-loop containing nucleoside triphosphate hydrolases"/>
    <property type="match status" value="1"/>
</dbReference>
<feature type="transmembrane region" description="Helical" evidence="12">
    <location>
        <begin position="574"/>
        <end position="607"/>
    </location>
</feature>
<evidence type="ECO:0000256" key="4">
    <source>
        <dbReference type="ARBA" id="ARBA00022519"/>
    </source>
</evidence>
<feature type="transmembrane region" description="Helical" evidence="12">
    <location>
        <begin position="619"/>
        <end position="642"/>
    </location>
</feature>
<keyword evidence="3" id="KW-1003">Cell membrane</keyword>
<evidence type="ECO:0000313" key="14">
    <source>
        <dbReference type="EMBL" id="KHL02226.1"/>
    </source>
</evidence>
<keyword evidence="9 12" id="KW-0472">Membrane</keyword>
<keyword evidence="4" id="KW-0997">Cell inner membrane</keyword>
<dbReference type="PANTHER" id="PTHR24220">
    <property type="entry name" value="IMPORT ATP-BINDING PROTEIN"/>
    <property type="match status" value="1"/>
</dbReference>
<keyword evidence="7" id="KW-0067">ATP-binding</keyword>
<evidence type="ECO:0000313" key="15">
    <source>
        <dbReference type="Proteomes" id="UP000030982"/>
    </source>
</evidence>
<accession>A0A0B2AKA0</accession>
<dbReference type="InterPro" id="IPR015854">
    <property type="entry name" value="ABC_transpr_LolD-like"/>
</dbReference>
<organism evidence="14 15">
    <name type="scientific">Sinomonas humi</name>
    <dbReference type="NCBI Taxonomy" id="1338436"/>
    <lineage>
        <taxon>Bacteria</taxon>
        <taxon>Bacillati</taxon>
        <taxon>Actinomycetota</taxon>
        <taxon>Actinomycetes</taxon>
        <taxon>Micrococcales</taxon>
        <taxon>Micrococcaceae</taxon>
        <taxon>Sinomonas</taxon>
    </lineage>
</organism>
<dbReference type="GO" id="GO:0005524">
    <property type="term" value="F:ATP binding"/>
    <property type="evidence" value="ECO:0007669"/>
    <property type="project" value="UniProtKB-KW"/>
</dbReference>
<dbReference type="InterPro" id="IPR003593">
    <property type="entry name" value="AAA+_ATPase"/>
</dbReference>
<dbReference type="Pfam" id="PF00005">
    <property type="entry name" value="ABC_tran"/>
    <property type="match status" value="1"/>
</dbReference>
<keyword evidence="2" id="KW-0813">Transport</keyword>
<keyword evidence="15" id="KW-1185">Reference proteome</keyword>
<dbReference type="SMART" id="SM00382">
    <property type="entry name" value="AAA"/>
    <property type="match status" value="1"/>
</dbReference>
<keyword evidence="6" id="KW-0547">Nucleotide-binding</keyword>
<dbReference type="InterPro" id="IPR017911">
    <property type="entry name" value="MacB-like_ATP-bd"/>
</dbReference>
<dbReference type="GO" id="GO:0005886">
    <property type="term" value="C:plasma membrane"/>
    <property type="evidence" value="ECO:0007669"/>
    <property type="project" value="UniProtKB-SubCell"/>
</dbReference>
<evidence type="ECO:0000256" key="7">
    <source>
        <dbReference type="ARBA" id="ARBA00022840"/>
    </source>
</evidence>
<dbReference type="Pfam" id="PF02687">
    <property type="entry name" value="FtsX"/>
    <property type="match status" value="1"/>
</dbReference>
<comment type="subcellular location">
    <subcellularLocation>
        <location evidence="1">Cell inner membrane</location>
        <topology evidence="1">Multi-pass membrane protein</topology>
    </subcellularLocation>
</comment>
<dbReference type="PROSITE" id="PS00211">
    <property type="entry name" value="ABC_TRANSPORTER_1"/>
    <property type="match status" value="1"/>
</dbReference>
<comment type="similarity">
    <text evidence="11">Belongs to the ABC transporter superfamily. Macrolide exporter (TC 3.A.1.122) family.</text>
</comment>
<evidence type="ECO:0000259" key="13">
    <source>
        <dbReference type="PROSITE" id="PS50893"/>
    </source>
</evidence>
<gene>
    <name evidence="14" type="ORF">LK10_13145</name>
</gene>
<comment type="caution">
    <text evidence="14">The sequence shown here is derived from an EMBL/GenBank/DDBJ whole genome shotgun (WGS) entry which is preliminary data.</text>
</comment>
<dbReference type="Proteomes" id="UP000030982">
    <property type="component" value="Unassembled WGS sequence"/>
</dbReference>
<dbReference type="Gene3D" id="3.40.50.300">
    <property type="entry name" value="P-loop containing nucleotide triphosphate hydrolases"/>
    <property type="match status" value="1"/>
</dbReference>
<dbReference type="InterPro" id="IPR017871">
    <property type="entry name" value="ABC_transporter-like_CS"/>
</dbReference>
<dbReference type="InterPro" id="IPR025857">
    <property type="entry name" value="MacB_PCD"/>
</dbReference>
<evidence type="ECO:0000256" key="2">
    <source>
        <dbReference type="ARBA" id="ARBA00022448"/>
    </source>
</evidence>
<feature type="transmembrane region" description="Helical" evidence="12">
    <location>
        <begin position="533"/>
        <end position="554"/>
    </location>
</feature>
<dbReference type="PANTHER" id="PTHR24220:SF86">
    <property type="entry name" value="ABC TRANSPORTER ABCH.1"/>
    <property type="match status" value="1"/>
</dbReference>
<dbReference type="Pfam" id="PF12704">
    <property type="entry name" value="MacB_PCD"/>
    <property type="match status" value="1"/>
</dbReference>
<dbReference type="AlphaFoldDB" id="A0A0B2AKA0"/>
<protein>
    <recommendedName>
        <fullName evidence="13">ABC transporter domain-containing protein</fullName>
    </recommendedName>
</protein>
<dbReference type="EMBL" id="JTDL01000129">
    <property type="protein sequence ID" value="KHL02226.1"/>
    <property type="molecule type" value="Genomic_DNA"/>
</dbReference>
<evidence type="ECO:0000256" key="10">
    <source>
        <dbReference type="ARBA" id="ARBA00038076"/>
    </source>
</evidence>
<dbReference type="GO" id="GO:0022857">
    <property type="term" value="F:transmembrane transporter activity"/>
    <property type="evidence" value="ECO:0007669"/>
    <property type="project" value="TreeGrafter"/>
</dbReference>